<dbReference type="InterPro" id="IPR050219">
    <property type="entry name" value="DnaG_primase"/>
</dbReference>
<dbReference type="AlphaFoldDB" id="A0AAF0FTR5"/>
<dbReference type="GO" id="GO:0046872">
    <property type="term" value="F:metal ion binding"/>
    <property type="evidence" value="ECO:0007669"/>
    <property type="project" value="UniProtKB-KW"/>
</dbReference>
<evidence type="ECO:0000256" key="8">
    <source>
        <dbReference type="ARBA" id="ARBA00023163"/>
    </source>
</evidence>
<dbReference type="Gene3D" id="3.40.1360.10">
    <property type="match status" value="1"/>
</dbReference>
<keyword evidence="2 9" id="KW-0639">Primosome</keyword>
<keyword evidence="1 9" id="KW-0240">DNA-directed RNA polymerase</keyword>
<dbReference type="PANTHER" id="PTHR30313">
    <property type="entry name" value="DNA PRIMASE"/>
    <property type="match status" value="1"/>
</dbReference>
<evidence type="ECO:0000256" key="4">
    <source>
        <dbReference type="ARBA" id="ARBA00022695"/>
    </source>
</evidence>
<dbReference type="PROSITE" id="PS50880">
    <property type="entry name" value="TOPRIM"/>
    <property type="match status" value="1"/>
</dbReference>
<dbReference type="SMART" id="SM00493">
    <property type="entry name" value="TOPRIM"/>
    <property type="match status" value="1"/>
</dbReference>
<evidence type="ECO:0000256" key="3">
    <source>
        <dbReference type="ARBA" id="ARBA00022679"/>
    </source>
</evidence>
<evidence type="ECO:0000259" key="10">
    <source>
        <dbReference type="PROSITE" id="PS50880"/>
    </source>
</evidence>
<evidence type="ECO:0000256" key="5">
    <source>
        <dbReference type="ARBA" id="ARBA00022705"/>
    </source>
</evidence>
<dbReference type="GO" id="GO:0003899">
    <property type="term" value="F:DNA-directed RNA polymerase activity"/>
    <property type="evidence" value="ECO:0007669"/>
    <property type="project" value="UniProtKB-UniRule"/>
</dbReference>
<comment type="similarity">
    <text evidence="9">Belongs to the archaeal DnaG primase family.</text>
</comment>
<dbReference type="InterPro" id="IPR020607">
    <property type="entry name" value="Primase_DnaG_arc"/>
</dbReference>
<accession>A0AAF0FTR5</accession>
<keyword evidence="12" id="KW-1185">Reference proteome</keyword>
<dbReference type="Pfam" id="PF13662">
    <property type="entry name" value="Toprim_4"/>
    <property type="match status" value="1"/>
</dbReference>
<dbReference type="GO" id="GO:0000178">
    <property type="term" value="C:exosome (RNase complex)"/>
    <property type="evidence" value="ECO:0007669"/>
    <property type="project" value="InterPro"/>
</dbReference>
<dbReference type="HAMAP" id="MF_00007">
    <property type="entry name" value="DNA_primase_DnaG_arc"/>
    <property type="match status" value="1"/>
</dbReference>
<dbReference type="SUPFAM" id="SSF56731">
    <property type="entry name" value="DNA primase core"/>
    <property type="match status" value="1"/>
</dbReference>
<dbReference type="EMBL" id="CP091092">
    <property type="protein sequence ID" value="WFN35765.1"/>
    <property type="molecule type" value="Genomic_DNA"/>
</dbReference>
<evidence type="ECO:0000256" key="7">
    <source>
        <dbReference type="ARBA" id="ARBA00022842"/>
    </source>
</evidence>
<dbReference type="GeneID" id="79949980"/>
<keyword evidence="7" id="KW-0460">Magnesium</keyword>
<comment type="subunit">
    <text evidence="9">Forms a ternary complex with MCM helicase and DNA.</text>
</comment>
<comment type="function">
    <text evidence="9">RNA polymerase that catalyzes the synthesis of short RNA molecules used as primers for DNA polymerase during DNA replication.</text>
</comment>
<dbReference type="RefSeq" id="WP_278098605.1">
    <property type="nucleotide sequence ID" value="NZ_CP091092.1"/>
</dbReference>
<dbReference type="InterPro" id="IPR006171">
    <property type="entry name" value="TOPRIM_dom"/>
</dbReference>
<keyword evidence="5 9" id="KW-0235">DNA replication</keyword>
<dbReference type="PANTHER" id="PTHR30313:SF2">
    <property type="entry name" value="DNA PRIMASE"/>
    <property type="match status" value="1"/>
</dbReference>
<dbReference type="CDD" id="cd01029">
    <property type="entry name" value="TOPRIM_primases"/>
    <property type="match status" value="1"/>
</dbReference>
<name>A0AAF0FTR5_9EURY</name>
<gene>
    <name evidence="9" type="primary">dnaG</name>
    <name evidence="11" type="ORF">L1994_06240</name>
</gene>
<dbReference type="GO" id="GO:0006269">
    <property type="term" value="P:DNA replication, synthesis of primer"/>
    <property type="evidence" value="ECO:0007669"/>
    <property type="project" value="UniProtKB-UniRule"/>
</dbReference>
<keyword evidence="3 9" id="KW-0808">Transferase</keyword>
<evidence type="ECO:0000313" key="12">
    <source>
        <dbReference type="Proteomes" id="UP001218895"/>
    </source>
</evidence>
<evidence type="ECO:0000256" key="6">
    <source>
        <dbReference type="ARBA" id="ARBA00022723"/>
    </source>
</evidence>
<reference evidence="11" key="1">
    <citation type="submission" date="2022-01" db="EMBL/GenBank/DDBJ databases">
        <title>Complete genome of Methanomicrobium antiquum DSM 21220.</title>
        <authorList>
            <person name="Chen S.-C."/>
            <person name="You Y.-T."/>
            <person name="Zhou Y.-Z."/>
            <person name="Lai M.-C."/>
        </authorList>
    </citation>
    <scope>NUCLEOTIDE SEQUENCE</scope>
    <source>
        <strain evidence="11">DSM 21220</strain>
    </source>
</reference>
<evidence type="ECO:0000313" key="11">
    <source>
        <dbReference type="EMBL" id="WFN35765.1"/>
    </source>
</evidence>
<dbReference type="EC" id="2.7.7.101" evidence="9"/>
<dbReference type="KEGG" id="manq:L1994_06240"/>
<sequence>MYSPETTKYQIIIEFETEGVVEKSDVVGAVFGQTEGLLGEDLDLRDLQRTGRIGRIDVKTVSKKGDTKGEILIYSSIDRAETALLAASLETIERVGPCSSIFKVKKIEDIRISKRKLIIERAKEILMDAFEESTIDTNDIIDEVREYSRIEKLIEIGPEKLPAGPNVCDSDAIIVVEGRADVINLLKYGIKNAVAVEGTNVPETIIELCRTKTATAFLDGDRGGDLILSELLQVADIDFIAIGPRGRSVEDMSRKEIIKPLRNKVPVEVIAGYDGGVDISTYTSNVFEDSKESLKNNPEDSRNVSPACDKELSKQMNEVKSSDITRFLSNEYIILNEYPSDEMEAALNKISGDVSGVITNRSVNQKIIDMAAMHGLNFIVAPDFKEIIRKPVSVKLLKIP</sequence>
<evidence type="ECO:0000256" key="2">
    <source>
        <dbReference type="ARBA" id="ARBA00022515"/>
    </source>
</evidence>
<proteinExistence type="inferred from homology"/>
<comment type="catalytic activity">
    <reaction evidence="9">
        <text>ssDNA + n NTP = ssDNA/pppN(pN)n-1 hybrid + (n-1) diphosphate.</text>
        <dbReference type="EC" id="2.7.7.101"/>
    </reaction>
</comment>
<organism evidence="11 12">
    <name type="scientific">Methanomicrobium antiquum</name>
    <dbReference type="NCBI Taxonomy" id="487686"/>
    <lineage>
        <taxon>Archaea</taxon>
        <taxon>Methanobacteriati</taxon>
        <taxon>Methanobacteriota</taxon>
        <taxon>Stenosarchaea group</taxon>
        <taxon>Methanomicrobia</taxon>
        <taxon>Methanomicrobiales</taxon>
        <taxon>Methanomicrobiaceae</taxon>
        <taxon>Methanomicrobium</taxon>
    </lineage>
</organism>
<dbReference type="GO" id="GO:0000428">
    <property type="term" value="C:DNA-directed RNA polymerase complex"/>
    <property type="evidence" value="ECO:0007669"/>
    <property type="project" value="UniProtKB-KW"/>
</dbReference>
<keyword evidence="8 9" id="KW-0804">Transcription</keyword>
<dbReference type="GO" id="GO:1990077">
    <property type="term" value="C:primosome complex"/>
    <property type="evidence" value="ECO:0007669"/>
    <property type="project" value="UniProtKB-KW"/>
</dbReference>
<dbReference type="NCBIfam" id="NF003108">
    <property type="entry name" value="PRK04031.1-1"/>
    <property type="match status" value="1"/>
</dbReference>
<keyword evidence="6" id="KW-0479">Metal-binding</keyword>
<keyword evidence="4 9" id="KW-0548">Nucleotidyltransferase</keyword>
<protein>
    <recommendedName>
        <fullName evidence="9">DNA primase DnaG</fullName>
        <ecNumber evidence="9">2.7.7.101</ecNumber>
    </recommendedName>
</protein>
<feature type="domain" description="Toprim" evidence="10">
    <location>
        <begin position="171"/>
        <end position="250"/>
    </location>
</feature>
<dbReference type="InterPro" id="IPR034154">
    <property type="entry name" value="TOPRIM_DnaG/twinkle"/>
</dbReference>
<evidence type="ECO:0000256" key="1">
    <source>
        <dbReference type="ARBA" id="ARBA00022478"/>
    </source>
</evidence>
<dbReference type="GO" id="GO:0008143">
    <property type="term" value="F:poly(A) binding"/>
    <property type="evidence" value="ECO:0007669"/>
    <property type="project" value="InterPro"/>
</dbReference>
<dbReference type="GO" id="GO:0005737">
    <property type="term" value="C:cytoplasm"/>
    <property type="evidence" value="ECO:0007669"/>
    <property type="project" value="TreeGrafter"/>
</dbReference>
<dbReference type="Proteomes" id="UP001218895">
    <property type="component" value="Chromosome"/>
</dbReference>
<evidence type="ECO:0000256" key="9">
    <source>
        <dbReference type="HAMAP-Rule" id="MF_00007"/>
    </source>
</evidence>